<dbReference type="Pfam" id="PF04919">
    <property type="entry name" value="DUF655"/>
    <property type="match status" value="1"/>
</dbReference>
<dbReference type="SUPFAM" id="SSF160975">
    <property type="entry name" value="AF1531-like"/>
    <property type="match status" value="1"/>
</dbReference>
<evidence type="ECO:0000313" key="1">
    <source>
        <dbReference type="EMBL" id="RLE52092.1"/>
    </source>
</evidence>
<dbReference type="EMBL" id="QMQZ01000014">
    <property type="protein sequence ID" value="RLE52092.1"/>
    <property type="molecule type" value="Genomic_DNA"/>
</dbReference>
<accession>A0A497EYG3</accession>
<sequence length="193" mass="22762">MVREFSHSYRDRGYYEEYAYVLDFLPHGHPLESTPLFRREPIAQVIGETYFTLLEVVPKPGVFLHPGERVFIGKGERDKIARVRRRISYDDLTISARDELVNVLEVIVSKQEKRFVNFFNNVGAITTRLHALQLLPGIGRKLLWMILDERKRKPFESFEDIKKRTKIPDPKKLIVKRIIMELSGEDKYKLFVK</sequence>
<dbReference type="Gene3D" id="1.10.150.280">
    <property type="entry name" value="AF1531-like domain"/>
    <property type="match status" value="1"/>
</dbReference>
<dbReference type="PANTHER" id="PTHR40734:SF1">
    <property type="entry name" value="DNA-BINDING PROTEIN"/>
    <property type="match status" value="1"/>
</dbReference>
<reference evidence="1 2" key="1">
    <citation type="submission" date="2018-06" db="EMBL/GenBank/DDBJ databases">
        <title>Extensive metabolic versatility and redundancy in microbially diverse, dynamic hydrothermal sediments.</title>
        <authorList>
            <person name="Dombrowski N."/>
            <person name="Teske A."/>
            <person name="Baker B.J."/>
        </authorList>
    </citation>
    <scope>NUCLEOTIDE SEQUENCE [LARGE SCALE GENOMIC DNA]</scope>
    <source>
        <strain evidence="1">B29_G17</strain>
    </source>
</reference>
<dbReference type="Proteomes" id="UP000268446">
    <property type="component" value="Unassembled WGS sequence"/>
</dbReference>
<dbReference type="PANTHER" id="PTHR40734">
    <property type="entry name" value="TRNA-SPECIFIC ADENOSINE DEAMINASE-RELATED"/>
    <property type="match status" value="1"/>
</dbReference>
<dbReference type="InterPro" id="IPR007003">
    <property type="entry name" value="DUF655"/>
</dbReference>
<proteinExistence type="predicted"/>
<protein>
    <submittedName>
        <fullName evidence="1">DUF655 domain-containing protein</fullName>
    </submittedName>
</protein>
<organism evidence="1 2">
    <name type="scientific">Thermoproteota archaeon</name>
    <dbReference type="NCBI Taxonomy" id="2056631"/>
    <lineage>
        <taxon>Archaea</taxon>
        <taxon>Thermoproteota</taxon>
    </lineage>
</organism>
<name>A0A497EYG3_9CREN</name>
<evidence type="ECO:0000313" key="2">
    <source>
        <dbReference type="Proteomes" id="UP000268446"/>
    </source>
</evidence>
<comment type="caution">
    <text evidence="1">The sequence shown here is derived from an EMBL/GenBank/DDBJ whole genome shotgun (WGS) entry which is preliminary data.</text>
</comment>
<dbReference type="Gene3D" id="2.40.50.140">
    <property type="entry name" value="Nucleic acid-binding proteins"/>
    <property type="match status" value="1"/>
</dbReference>
<dbReference type="InterPro" id="IPR012340">
    <property type="entry name" value="NA-bd_OB-fold"/>
</dbReference>
<dbReference type="AlphaFoldDB" id="A0A497EYG3"/>
<gene>
    <name evidence="1" type="ORF">DRJ20_00845</name>
</gene>